<dbReference type="EMBL" id="MCGE01000013">
    <property type="protein sequence ID" value="ORZ15040.1"/>
    <property type="molecule type" value="Genomic_DNA"/>
</dbReference>
<accession>A0A1X2IEB6</accession>
<evidence type="ECO:0000313" key="9">
    <source>
        <dbReference type="Proteomes" id="UP000193560"/>
    </source>
</evidence>
<feature type="transmembrane region" description="Helical" evidence="7">
    <location>
        <begin position="258"/>
        <end position="281"/>
    </location>
</feature>
<dbReference type="Gene3D" id="1.10.630.10">
    <property type="entry name" value="Cytochrome P450"/>
    <property type="match status" value="1"/>
</dbReference>
<organism evidence="8 9">
    <name type="scientific">Absidia repens</name>
    <dbReference type="NCBI Taxonomy" id="90262"/>
    <lineage>
        <taxon>Eukaryota</taxon>
        <taxon>Fungi</taxon>
        <taxon>Fungi incertae sedis</taxon>
        <taxon>Mucoromycota</taxon>
        <taxon>Mucoromycotina</taxon>
        <taxon>Mucoromycetes</taxon>
        <taxon>Mucorales</taxon>
        <taxon>Cunninghamellaceae</taxon>
        <taxon>Absidia</taxon>
    </lineage>
</organism>
<keyword evidence="6" id="KW-0503">Monooxygenase</keyword>
<dbReference type="InterPro" id="IPR001128">
    <property type="entry name" value="Cyt_P450"/>
</dbReference>
<dbReference type="PANTHER" id="PTHR46206">
    <property type="entry name" value="CYTOCHROME P450"/>
    <property type="match status" value="1"/>
</dbReference>
<evidence type="ECO:0000256" key="5">
    <source>
        <dbReference type="PIRSR" id="PIRSR602403-1"/>
    </source>
</evidence>
<reference evidence="8 9" key="1">
    <citation type="submission" date="2016-07" db="EMBL/GenBank/DDBJ databases">
        <title>Pervasive Adenine N6-methylation of Active Genes in Fungi.</title>
        <authorList>
            <consortium name="DOE Joint Genome Institute"/>
            <person name="Mondo S.J."/>
            <person name="Dannebaum R.O."/>
            <person name="Kuo R.C."/>
            <person name="Labutti K."/>
            <person name="Haridas S."/>
            <person name="Kuo A."/>
            <person name="Salamov A."/>
            <person name="Ahrendt S.R."/>
            <person name="Lipzen A."/>
            <person name="Sullivan W."/>
            <person name="Andreopoulos W.B."/>
            <person name="Clum A."/>
            <person name="Lindquist E."/>
            <person name="Daum C."/>
            <person name="Ramamoorthy G.K."/>
            <person name="Gryganskyi A."/>
            <person name="Culley D."/>
            <person name="Magnuson J.K."/>
            <person name="James T.Y."/>
            <person name="O'Malley M.A."/>
            <person name="Stajich J.E."/>
            <person name="Spatafora J.W."/>
            <person name="Visel A."/>
            <person name="Grigoriev I.V."/>
        </authorList>
    </citation>
    <scope>NUCLEOTIDE SEQUENCE [LARGE SCALE GENOMIC DNA]</scope>
    <source>
        <strain evidence="8 9">NRRL 1336</strain>
    </source>
</reference>
<gene>
    <name evidence="8" type="ORF">BCR42DRAFT_392945</name>
</gene>
<evidence type="ECO:0000313" key="8">
    <source>
        <dbReference type="EMBL" id="ORZ15040.1"/>
    </source>
</evidence>
<evidence type="ECO:0000256" key="6">
    <source>
        <dbReference type="RuleBase" id="RU000461"/>
    </source>
</evidence>
<keyword evidence="5 6" id="KW-0349">Heme</keyword>
<keyword evidence="7" id="KW-1133">Transmembrane helix</keyword>
<evidence type="ECO:0000256" key="2">
    <source>
        <dbReference type="ARBA" id="ARBA00010617"/>
    </source>
</evidence>
<comment type="caution">
    <text evidence="8">The sequence shown here is derived from an EMBL/GenBank/DDBJ whole genome shotgun (WGS) entry which is preliminary data.</text>
</comment>
<sequence>MLETIADRLLKNKNFNDQYVLVGAATTAIAIGAVYIMRRQRAATKSSFIRQGCYCCWRWSCRRSIYSPTNELQYQPKKKFDALHFFLIYPYTISKTAVQDSIIKELNPRLKHYSPRAYTEFKNVMTEMLGESEEPAHLPTLAPVILRCISQACLAVFLGPDACKSTDLASTFSEMLHALSGEFELNLWHQVFPWYHQKYMEIYYPIMKKMKKHRGTIKSVIEKELDRRLSQNLKSDDLLQYIIESDPLEKNHETIESLTTYIVIMFFVGVLTTFGSTIGIIKLITEDESMMKDLKEEQEQAIDDEMLAQNITDVTTIDRDEFLAKNIAHIYRRMAKLDSFIREFFRYGTRNVAHAHTNVGDEDIILKSGAIIHPGDEVYINLWDVHQQSKKQNIDDDKSMDEFHAFRHVGQETPSTKVGGDYLLFGMGKKACPGRWFAIHQIKGIVTCLIRNYEMAVVEPGKIEYKKSL</sequence>
<feature type="binding site" description="axial binding residue" evidence="5">
    <location>
        <position position="432"/>
    </location>
    <ligand>
        <name>heme</name>
        <dbReference type="ChEBI" id="CHEBI:30413"/>
    </ligand>
    <ligandPart>
        <name>Fe</name>
        <dbReference type="ChEBI" id="CHEBI:18248"/>
    </ligandPart>
</feature>
<keyword evidence="9" id="KW-1185">Reference proteome</keyword>
<evidence type="ECO:0000256" key="3">
    <source>
        <dbReference type="ARBA" id="ARBA00022723"/>
    </source>
</evidence>
<dbReference type="PRINTS" id="PR00465">
    <property type="entry name" value="EP450IV"/>
</dbReference>
<dbReference type="STRING" id="90262.A0A1X2IEB6"/>
<dbReference type="PROSITE" id="PS00086">
    <property type="entry name" value="CYTOCHROME_P450"/>
    <property type="match status" value="1"/>
</dbReference>
<evidence type="ECO:0000256" key="7">
    <source>
        <dbReference type="SAM" id="Phobius"/>
    </source>
</evidence>
<dbReference type="GO" id="GO:0005506">
    <property type="term" value="F:iron ion binding"/>
    <property type="evidence" value="ECO:0007669"/>
    <property type="project" value="InterPro"/>
</dbReference>
<keyword evidence="6" id="KW-0560">Oxidoreductase</keyword>
<feature type="transmembrane region" description="Helical" evidence="7">
    <location>
        <begin position="19"/>
        <end position="37"/>
    </location>
</feature>
<keyword evidence="4 5" id="KW-0408">Iron</keyword>
<protein>
    <submittedName>
        <fullName evidence="8">Cytochrome P450</fullName>
    </submittedName>
</protein>
<keyword evidence="7" id="KW-0472">Membrane</keyword>
<dbReference type="AlphaFoldDB" id="A0A1X2IEB6"/>
<evidence type="ECO:0000256" key="1">
    <source>
        <dbReference type="ARBA" id="ARBA00001971"/>
    </source>
</evidence>
<proteinExistence type="inferred from homology"/>
<dbReference type="GO" id="GO:0020037">
    <property type="term" value="F:heme binding"/>
    <property type="evidence" value="ECO:0007669"/>
    <property type="project" value="InterPro"/>
</dbReference>
<dbReference type="InterPro" id="IPR036396">
    <property type="entry name" value="Cyt_P450_sf"/>
</dbReference>
<dbReference type="SUPFAM" id="SSF48264">
    <property type="entry name" value="Cytochrome P450"/>
    <property type="match status" value="1"/>
</dbReference>
<comment type="similarity">
    <text evidence="2 6">Belongs to the cytochrome P450 family.</text>
</comment>
<keyword evidence="7" id="KW-0812">Transmembrane</keyword>
<dbReference type="GO" id="GO:0016705">
    <property type="term" value="F:oxidoreductase activity, acting on paired donors, with incorporation or reduction of molecular oxygen"/>
    <property type="evidence" value="ECO:0007669"/>
    <property type="project" value="InterPro"/>
</dbReference>
<comment type="cofactor">
    <cofactor evidence="1 5">
        <name>heme</name>
        <dbReference type="ChEBI" id="CHEBI:30413"/>
    </cofactor>
</comment>
<dbReference type="Proteomes" id="UP000193560">
    <property type="component" value="Unassembled WGS sequence"/>
</dbReference>
<dbReference type="InterPro" id="IPR017972">
    <property type="entry name" value="Cyt_P450_CS"/>
</dbReference>
<dbReference type="GO" id="GO:0004497">
    <property type="term" value="F:monooxygenase activity"/>
    <property type="evidence" value="ECO:0007669"/>
    <property type="project" value="UniProtKB-KW"/>
</dbReference>
<evidence type="ECO:0000256" key="4">
    <source>
        <dbReference type="ARBA" id="ARBA00023004"/>
    </source>
</evidence>
<dbReference type="Pfam" id="PF00067">
    <property type="entry name" value="p450"/>
    <property type="match status" value="1"/>
</dbReference>
<dbReference type="InterPro" id="IPR002403">
    <property type="entry name" value="Cyt_P450_E_grp-IV"/>
</dbReference>
<name>A0A1X2IEB6_9FUNG</name>
<keyword evidence="3 5" id="KW-0479">Metal-binding</keyword>
<dbReference type="OrthoDB" id="1844152at2759"/>